<reference evidence="2" key="1">
    <citation type="journal article" date="2019" name="Int. J. Syst. Evol. Microbiol.">
        <title>The Global Catalogue of Microorganisms (GCM) 10K type strain sequencing project: providing services to taxonomists for standard genome sequencing and annotation.</title>
        <authorList>
            <consortium name="The Broad Institute Genomics Platform"/>
            <consortium name="The Broad Institute Genome Sequencing Center for Infectious Disease"/>
            <person name="Wu L."/>
            <person name="Ma J."/>
        </authorList>
    </citation>
    <scope>NUCLEOTIDE SEQUENCE [LARGE SCALE GENOMIC DNA]</scope>
    <source>
        <strain evidence="2">CGMCC 4.7330</strain>
    </source>
</reference>
<name>A0ABV8DNA0_9NOCA</name>
<dbReference type="Proteomes" id="UP001595696">
    <property type="component" value="Unassembled WGS sequence"/>
</dbReference>
<dbReference type="EMBL" id="JBHSAX010000004">
    <property type="protein sequence ID" value="MFC3961304.1"/>
    <property type="molecule type" value="Genomic_DNA"/>
</dbReference>
<evidence type="ECO:0000313" key="2">
    <source>
        <dbReference type="Proteomes" id="UP001595696"/>
    </source>
</evidence>
<evidence type="ECO:0000313" key="1">
    <source>
        <dbReference type="EMBL" id="MFC3961304.1"/>
    </source>
</evidence>
<protein>
    <submittedName>
        <fullName evidence="1">Uncharacterized protein</fullName>
    </submittedName>
</protein>
<gene>
    <name evidence="1" type="ORF">ACFO0B_04805</name>
</gene>
<keyword evidence="2" id="KW-1185">Reference proteome</keyword>
<dbReference type="RefSeq" id="WP_378611053.1">
    <property type="nucleotide sequence ID" value="NZ_JBHSAX010000004.1"/>
</dbReference>
<proteinExistence type="predicted"/>
<accession>A0ABV8DNA0</accession>
<comment type="caution">
    <text evidence="1">The sequence shown here is derived from an EMBL/GenBank/DDBJ whole genome shotgun (WGS) entry which is preliminary data.</text>
</comment>
<organism evidence="1 2">
    <name type="scientific">Nocardia jiangsuensis</name>
    <dbReference type="NCBI Taxonomy" id="1691563"/>
    <lineage>
        <taxon>Bacteria</taxon>
        <taxon>Bacillati</taxon>
        <taxon>Actinomycetota</taxon>
        <taxon>Actinomycetes</taxon>
        <taxon>Mycobacteriales</taxon>
        <taxon>Nocardiaceae</taxon>
        <taxon>Nocardia</taxon>
    </lineage>
</organism>
<sequence>MLGTTHMIDDRLDVHRALRGLVPHLYLYGHGANPRQSGYPHPYLARCRSRAHAMSAVTAPAPRGEIRGAAVYSRPR</sequence>